<dbReference type="PANTHER" id="PTHR46553">
    <property type="entry name" value="ADENINE NUCLEOTIDE ALPHA HYDROLASES-LIKE SUPERFAMILY PROTEIN"/>
    <property type="match status" value="1"/>
</dbReference>
<accession>A0A4R6V0S1</accession>
<dbReference type="Pfam" id="PF00582">
    <property type="entry name" value="Usp"/>
    <property type="match status" value="2"/>
</dbReference>
<evidence type="ECO:0000259" key="2">
    <source>
        <dbReference type="Pfam" id="PF00582"/>
    </source>
</evidence>
<gene>
    <name evidence="3" type="ORF">EV190_104192</name>
</gene>
<dbReference type="AlphaFoldDB" id="A0A4R6V0S1"/>
<dbReference type="InterPro" id="IPR006016">
    <property type="entry name" value="UspA"/>
</dbReference>
<protein>
    <submittedName>
        <fullName evidence="3">Nucleotide-binding universal stress UspA family protein</fullName>
    </submittedName>
</protein>
<dbReference type="InterPro" id="IPR014729">
    <property type="entry name" value="Rossmann-like_a/b/a_fold"/>
</dbReference>
<evidence type="ECO:0000256" key="1">
    <source>
        <dbReference type="ARBA" id="ARBA00008791"/>
    </source>
</evidence>
<keyword evidence="4" id="KW-1185">Reference proteome</keyword>
<dbReference type="Gene3D" id="3.40.50.620">
    <property type="entry name" value="HUPs"/>
    <property type="match status" value="2"/>
</dbReference>
<dbReference type="PANTHER" id="PTHR46553:SF3">
    <property type="entry name" value="ADENINE NUCLEOTIDE ALPHA HYDROLASES-LIKE SUPERFAMILY PROTEIN"/>
    <property type="match status" value="1"/>
</dbReference>
<dbReference type="PRINTS" id="PR01438">
    <property type="entry name" value="UNVRSLSTRESS"/>
</dbReference>
<dbReference type="OrthoDB" id="3424785at2"/>
<sequence length="302" mass="30368">MSGPGNGTGAVVVGVDGSAGSARALDWAVTAALARGTGLRLVYALGLPLVTLPLGGPVRMAPSQETSAAAAAMLAQALERVHAAAPGLPVTSEVSRVEAHHALLKAAEGASLVVVGSRGLGGVGSLFLGSVSFRVAAHARCPVVVVPPGEGAPTVGRGRVVVGVDGSEHASAALRFALAEAAHTRSEVVALHAWTAPPAPVDPFVVVGADVGADRERQDARTRAWVSEDVERARTPETREVPVRVEASEGHHARALLEAGADADLVVVGSRGRGGFAGLLLGSVSQAVLHHAPVPVAVVHLP</sequence>
<feature type="domain" description="UspA" evidence="2">
    <location>
        <begin position="158"/>
        <end position="300"/>
    </location>
</feature>
<evidence type="ECO:0000313" key="3">
    <source>
        <dbReference type="EMBL" id="TDQ53402.1"/>
    </source>
</evidence>
<dbReference type="InterPro" id="IPR006015">
    <property type="entry name" value="Universal_stress_UspA"/>
</dbReference>
<dbReference type="Proteomes" id="UP000295281">
    <property type="component" value="Unassembled WGS sequence"/>
</dbReference>
<dbReference type="EMBL" id="SNYN01000004">
    <property type="protein sequence ID" value="TDQ53402.1"/>
    <property type="molecule type" value="Genomic_DNA"/>
</dbReference>
<organism evidence="3 4">
    <name type="scientific">Actinorugispora endophytica</name>
    <dbReference type="NCBI Taxonomy" id="1605990"/>
    <lineage>
        <taxon>Bacteria</taxon>
        <taxon>Bacillati</taxon>
        <taxon>Actinomycetota</taxon>
        <taxon>Actinomycetes</taxon>
        <taxon>Streptosporangiales</taxon>
        <taxon>Nocardiopsidaceae</taxon>
        <taxon>Actinorugispora</taxon>
    </lineage>
</organism>
<dbReference type="SUPFAM" id="SSF52402">
    <property type="entry name" value="Adenine nucleotide alpha hydrolases-like"/>
    <property type="match status" value="2"/>
</dbReference>
<evidence type="ECO:0000313" key="4">
    <source>
        <dbReference type="Proteomes" id="UP000295281"/>
    </source>
</evidence>
<comment type="similarity">
    <text evidence="1">Belongs to the universal stress protein A family.</text>
</comment>
<proteinExistence type="inferred from homology"/>
<reference evidence="3 4" key="1">
    <citation type="submission" date="2019-03" db="EMBL/GenBank/DDBJ databases">
        <title>Genomic Encyclopedia of Type Strains, Phase IV (KMG-IV): sequencing the most valuable type-strain genomes for metagenomic binning, comparative biology and taxonomic classification.</title>
        <authorList>
            <person name="Goeker M."/>
        </authorList>
    </citation>
    <scope>NUCLEOTIDE SEQUENCE [LARGE SCALE GENOMIC DNA]</scope>
    <source>
        <strain evidence="3 4">DSM 46770</strain>
    </source>
</reference>
<name>A0A4R6V0S1_9ACTN</name>
<dbReference type="CDD" id="cd23659">
    <property type="entry name" value="USP_At3g01520-like"/>
    <property type="match status" value="2"/>
</dbReference>
<comment type="caution">
    <text evidence="3">The sequence shown here is derived from an EMBL/GenBank/DDBJ whole genome shotgun (WGS) entry which is preliminary data.</text>
</comment>
<feature type="domain" description="UspA" evidence="2">
    <location>
        <begin position="11"/>
        <end position="147"/>
    </location>
</feature>
<dbReference type="RefSeq" id="WP_133740916.1">
    <property type="nucleotide sequence ID" value="NZ_SNYN01000004.1"/>
</dbReference>